<comment type="caution">
    <text evidence="2">The sequence shown here is derived from an EMBL/GenBank/DDBJ whole genome shotgun (WGS) entry which is preliminary data.</text>
</comment>
<dbReference type="EMBL" id="JARKIK010001023">
    <property type="protein sequence ID" value="KAK8719966.1"/>
    <property type="molecule type" value="Genomic_DNA"/>
</dbReference>
<evidence type="ECO:0000313" key="2">
    <source>
        <dbReference type="EMBL" id="KAK8719962.1"/>
    </source>
</evidence>
<dbReference type="Proteomes" id="UP001445076">
    <property type="component" value="Unassembled WGS sequence"/>
</dbReference>
<dbReference type="EMBL" id="JARKIK010001023">
    <property type="protein sequence ID" value="KAK8719961.1"/>
    <property type="molecule type" value="Genomic_DNA"/>
</dbReference>
<dbReference type="EMBL" id="JARKIK010001023">
    <property type="protein sequence ID" value="KAK8719963.1"/>
    <property type="molecule type" value="Genomic_DNA"/>
</dbReference>
<dbReference type="EMBL" id="JARKIK010001023">
    <property type="protein sequence ID" value="KAK8719965.1"/>
    <property type="molecule type" value="Genomic_DNA"/>
</dbReference>
<keyword evidence="3" id="KW-1185">Reference proteome</keyword>
<feature type="region of interest" description="Disordered" evidence="1">
    <location>
        <begin position="26"/>
        <end position="107"/>
    </location>
</feature>
<evidence type="ECO:0000313" key="3">
    <source>
        <dbReference type="Proteomes" id="UP001445076"/>
    </source>
</evidence>
<sequence>MFACFGLKARHKRLSPAQSEVELCTPLTGSPRSTPVHRTPHGTPLPRRASFRRKKNKRPSEVHNFDYPVKAARPAGPTSGPRGPHLGHNGAGQQQQLHPAPHADQLRRLEAQVAARVAEVKVAREERDQAGRGLEALTVLIHHLTST</sequence>
<reference evidence="2 3" key="1">
    <citation type="journal article" date="2024" name="BMC Genomics">
        <title>Genome assembly of redclaw crayfish (Cherax quadricarinatus) provides insights into its immune adaptation and hypoxia tolerance.</title>
        <authorList>
            <person name="Liu Z."/>
            <person name="Zheng J."/>
            <person name="Li H."/>
            <person name="Fang K."/>
            <person name="Wang S."/>
            <person name="He J."/>
            <person name="Zhou D."/>
            <person name="Weng S."/>
            <person name="Chi M."/>
            <person name="Gu Z."/>
            <person name="He J."/>
            <person name="Li F."/>
            <person name="Wang M."/>
        </authorList>
    </citation>
    <scope>NUCLEOTIDE SEQUENCE [LARGE SCALE GENOMIC DNA]</scope>
    <source>
        <strain evidence="2">ZL_2023a</strain>
    </source>
</reference>
<dbReference type="EMBL" id="JARKIK010001023">
    <property type="protein sequence ID" value="KAK8719960.1"/>
    <property type="molecule type" value="Genomic_DNA"/>
</dbReference>
<dbReference type="EMBL" id="JARKIK010001023">
    <property type="protein sequence ID" value="KAK8719962.1"/>
    <property type="molecule type" value="Genomic_DNA"/>
</dbReference>
<dbReference type="AlphaFoldDB" id="A0AAW0VTZ8"/>
<feature type="non-terminal residue" evidence="2">
    <location>
        <position position="147"/>
    </location>
</feature>
<gene>
    <name evidence="2" type="ORF">OTU49_013662</name>
</gene>
<dbReference type="EMBL" id="JARKIK010001023">
    <property type="protein sequence ID" value="KAK8719964.1"/>
    <property type="molecule type" value="Genomic_DNA"/>
</dbReference>
<protein>
    <submittedName>
        <fullName evidence="2">Uncharacterized protein</fullName>
    </submittedName>
</protein>
<proteinExistence type="predicted"/>
<organism evidence="2 3">
    <name type="scientific">Cherax quadricarinatus</name>
    <name type="common">Australian red claw crayfish</name>
    <dbReference type="NCBI Taxonomy" id="27406"/>
    <lineage>
        <taxon>Eukaryota</taxon>
        <taxon>Metazoa</taxon>
        <taxon>Ecdysozoa</taxon>
        <taxon>Arthropoda</taxon>
        <taxon>Crustacea</taxon>
        <taxon>Multicrustacea</taxon>
        <taxon>Malacostraca</taxon>
        <taxon>Eumalacostraca</taxon>
        <taxon>Eucarida</taxon>
        <taxon>Decapoda</taxon>
        <taxon>Pleocyemata</taxon>
        <taxon>Astacidea</taxon>
        <taxon>Parastacoidea</taxon>
        <taxon>Parastacidae</taxon>
        <taxon>Cherax</taxon>
    </lineage>
</organism>
<accession>A0AAW0VTZ8</accession>
<reference evidence="2" key="2">
    <citation type="submission" date="2024-01" db="EMBL/GenBank/DDBJ databases">
        <authorList>
            <person name="He J."/>
            <person name="Wang M."/>
            <person name="Zheng J."/>
            <person name="Liu Z."/>
        </authorList>
    </citation>
    <scope>NUCLEOTIDE SEQUENCE</scope>
    <source>
        <strain evidence="2">ZL_2023a</strain>
        <tissue evidence="2">Muscle</tissue>
    </source>
</reference>
<evidence type="ECO:0000256" key="1">
    <source>
        <dbReference type="SAM" id="MobiDB-lite"/>
    </source>
</evidence>
<name>A0AAW0VTZ8_CHEQU</name>